<keyword evidence="3" id="KW-1185">Reference proteome</keyword>
<dbReference type="RefSeq" id="WP_129885788.1">
    <property type="nucleotide sequence ID" value="NZ_CP035758.1"/>
</dbReference>
<dbReference type="KEGG" id="kbs:EPA93_03945"/>
<dbReference type="EMBL" id="CP035758">
    <property type="protein sequence ID" value="QBD75189.1"/>
    <property type="molecule type" value="Genomic_DNA"/>
</dbReference>
<proteinExistence type="predicted"/>
<accession>A0A4P6JJC0</accession>
<gene>
    <name evidence="2" type="ORF">EPA93_03945</name>
</gene>
<name>A0A4P6JJC0_KTERU</name>
<dbReference type="OrthoDB" id="173283at2"/>
<reference evidence="2 3" key="1">
    <citation type="submission" date="2019-01" db="EMBL/GenBank/DDBJ databases">
        <title>Ktedonosporobacter rubrisoli SCAWS-G2.</title>
        <authorList>
            <person name="Huang Y."/>
            <person name="Yan B."/>
        </authorList>
    </citation>
    <scope>NUCLEOTIDE SEQUENCE [LARGE SCALE GENOMIC DNA]</scope>
    <source>
        <strain evidence="2 3">SCAWS-G2</strain>
    </source>
</reference>
<dbReference type="Proteomes" id="UP000290365">
    <property type="component" value="Chromosome"/>
</dbReference>
<sequence>MPDWEDAKRTAQSVYLSTGRGFQDMYSGIGYAYQQILMNGQVSPIMGGNNMTQQIAEGNFEQRGINPEYQAMDRLYQAQEEEREHNEAILQDFEPEPGG</sequence>
<dbReference type="AlphaFoldDB" id="A0A4P6JJC0"/>
<feature type="region of interest" description="Disordered" evidence="1">
    <location>
        <begin position="80"/>
        <end position="99"/>
    </location>
</feature>
<evidence type="ECO:0000256" key="1">
    <source>
        <dbReference type="SAM" id="MobiDB-lite"/>
    </source>
</evidence>
<protein>
    <submittedName>
        <fullName evidence="2">Uncharacterized protein</fullName>
    </submittedName>
</protein>
<organism evidence="2 3">
    <name type="scientific">Ktedonosporobacter rubrisoli</name>
    <dbReference type="NCBI Taxonomy" id="2509675"/>
    <lineage>
        <taxon>Bacteria</taxon>
        <taxon>Bacillati</taxon>
        <taxon>Chloroflexota</taxon>
        <taxon>Ktedonobacteria</taxon>
        <taxon>Ktedonobacterales</taxon>
        <taxon>Ktedonosporobacteraceae</taxon>
        <taxon>Ktedonosporobacter</taxon>
    </lineage>
</organism>
<evidence type="ECO:0000313" key="3">
    <source>
        <dbReference type="Proteomes" id="UP000290365"/>
    </source>
</evidence>
<evidence type="ECO:0000313" key="2">
    <source>
        <dbReference type="EMBL" id="QBD75189.1"/>
    </source>
</evidence>